<dbReference type="InterPro" id="IPR013815">
    <property type="entry name" value="ATP_grasp_subdomain_1"/>
</dbReference>
<dbReference type="GO" id="GO:0006412">
    <property type="term" value="P:translation"/>
    <property type="evidence" value="ECO:0007669"/>
    <property type="project" value="UniProtKB-KW"/>
</dbReference>
<keyword evidence="13" id="KW-1185">Reference proteome</keyword>
<dbReference type="InterPro" id="IPR004666">
    <property type="entry name" value="Rp_bS6_RimK/Lys_biosynth_LsyX"/>
</dbReference>
<dbReference type="InterPro" id="IPR041107">
    <property type="entry name" value="Rimk_N"/>
</dbReference>
<dbReference type="PROSITE" id="PS50975">
    <property type="entry name" value="ATP_GRASP"/>
    <property type="match status" value="1"/>
</dbReference>
<protein>
    <submittedName>
        <fullName evidence="12">Tetrahydromethanopterin:alpha-L-glutamate ligase</fullName>
        <ecNumber evidence="12">6.3.2.33</ecNumber>
    </submittedName>
</protein>
<dbReference type="InterPro" id="IPR013651">
    <property type="entry name" value="ATP-grasp_RimK-type"/>
</dbReference>
<keyword evidence="5 10" id="KW-0547">Nucleotide-binding</keyword>
<sequence length="302" mass="32926">MKKLGIVVTDPDDWTADALVQEARKRGFETFCLNLGKLETSIGKDIEHIADGVKLSGLDAIVIRDMGPGKNDAHVFRFDVLQELEESGKIMINPPAAIQNAANKFHASCLISKAGISTPETFVSQETETAIDVIEKMKDAVVKPVFGYKGLGIKRIKNNKVIGPDGNAENTTVYDFLSESINEKGIAYIQEFIENPGRDIRAFVVDGKVIGAIYRKAPDGWWLNNLSQGGTPQRCELTKEQEKMCIDAAGAIGAVFAGVDIIESDDRCFVLEVNATPSGAGIYKSLNINVAEHIIDTIENRL</sequence>
<evidence type="ECO:0000256" key="6">
    <source>
        <dbReference type="ARBA" id="ARBA00022840"/>
    </source>
</evidence>
<evidence type="ECO:0000256" key="10">
    <source>
        <dbReference type="PROSITE-ProRule" id="PRU00409"/>
    </source>
</evidence>
<dbReference type="PANTHER" id="PTHR21621:SF0">
    <property type="entry name" value="BETA-CITRYLGLUTAMATE SYNTHASE B-RELATED"/>
    <property type="match status" value="1"/>
</dbReference>
<comment type="cofactor">
    <cofactor evidence="1">
        <name>Mn(2+)</name>
        <dbReference type="ChEBI" id="CHEBI:29035"/>
    </cofactor>
</comment>
<evidence type="ECO:0000256" key="7">
    <source>
        <dbReference type="ARBA" id="ARBA00022842"/>
    </source>
</evidence>
<dbReference type="GO" id="GO:0016879">
    <property type="term" value="F:ligase activity, forming carbon-nitrogen bonds"/>
    <property type="evidence" value="ECO:0007669"/>
    <property type="project" value="TreeGrafter"/>
</dbReference>
<evidence type="ECO:0000256" key="8">
    <source>
        <dbReference type="ARBA" id="ARBA00022917"/>
    </source>
</evidence>
<dbReference type="SUPFAM" id="SSF56059">
    <property type="entry name" value="Glutathione synthetase ATP-binding domain-like"/>
    <property type="match status" value="1"/>
</dbReference>
<evidence type="ECO:0000313" key="13">
    <source>
        <dbReference type="Proteomes" id="UP001183006"/>
    </source>
</evidence>
<evidence type="ECO:0000313" key="12">
    <source>
        <dbReference type="EMBL" id="WMW22366.1"/>
    </source>
</evidence>
<dbReference type="InterPro" id="IPR011761">
    <property type="entry name" value="ATP-grasp"/>
</dbReference>
<dbReference type="InterPro" id="IPR053432">
    <property type="entry name" value="THMPT_Glu_ligase"/>
</dbReference>
<feature type="domain" description="ATP-grasp" evidence="11">
    <location>
        <begin position="108"/>
        <end position="299"/>
    </location>
</feature>
<name>A0AA51YGR6_9EURY</name>
<dbReference type="Proteomes" id="UP001183006">
    <property type="component" value="Chromosome"/>
</dbReference>
<keyword evidence="4" id="KW-0479">Metal-binding</keyword>
<comment type="cofactor">
    <cofactor evidence="2">
        <name>Mg(2+)</name>
        <dbReference type="ChEBI" id="CHEBI:18420"/>
    </cofactor>
</comment>
<proteinExistence type="predicted"/>
<dbReference type="NCBIfam" id="NF040720">
    <property type="entry name" value="MptN_Meth"/>
    <property type="match status" value="1"/>
</dbReference>
<accession>A0AA51YGR6</accession>
<dbReference type="EC" id="6.3.2.33" evidence="12"/>
<evidence type="ECO:0000259" key="11">
    <source>
        <dbReference type="PROSITE" id="PS50975"/>
    </source>
</evidence>
<dbReference type="KEGG" id="mmav:RE476_00680"/>
<dbReference type="Gene3D" id="3.40.50.20">
    <property type="match status" value="1"/>
</dbReference>
<dbReference type="Gene3D" id="3.30.470.20">
    <property type="entry name" value="ATP-grasp fold, B domain"/>
    <property type="match status" value="1"/>
</dbReference>
<keyword evidence="9" id="KW-0464">Manganese</keyword>
<evidence type="ECO:0000256" key="4">
    <source>
        <dbReference type="ARBA" id="ARBA00022723"/>
    </source>
</evidence>
<dbReference type="EMBL" id="CP133594">
    <property type="protein sequence ID" value="WMW22366.1"/>
    <property type="molecule type" value="Genomic_DNA"/>
</dbReference>
<keyword evidence="3 12" id="KW-0436">Ligase</keyword>
<dbReference type="RefSeq" id="WP_309308232.1">
    <property type="nucleotide sequence ID" value="NZ_CP133594.1"/>
</dbReference>
<dbReference type="GO" id="GO:0005737">
    <property type="term" value="C:cytoplasm"/>
    <property type="evidence" value="ECO:0007669"/>
    <property type="project" value="TreeGrafter"/>
</dbReference>
<evidence type="ECO:0000256" key="2">
    <source>
        <dbReference type="ARBA" id="ARBA00001946"/>
    </source>
</evidence>
<dbReference type="PANTHER" id="PTHR21621">
    <property type="entry name" value="RIBOSOMAL PROTEIN S6 MODIFICATION PROTEIN"/>
    <property type="match status" value="1"/>
</dbReference>
<dbReference type="GO" id="GO:0046872">
    <property type="term" value="F:metal ion binding"/>
    <property type="evidence" value="ECO:0007669"/>
    <property type="project" value="UniProtKB-KW"/>
</dbReference>
<dbReference type="GO" id="GO:0005524">
    <property type="term" value="F:ATP binding"/>
    <property type="evidence" value="ECO:0007669"/>
    <property type="project" value="UniProtKB-UniRule"/>
</dbReference>
<evidence type="ECO:0000256" key="9">
    <source>
        <dbReference type="ARBA" id="ARBA00023211"/>
    </source>
</evidence>
<evidence type="ECO:0000256" key="3">
    <source>
        <dbReference type="ARBA" id="ARBA00022598"/>
    </source>
</evidence>
<keyword evidence="6 10" id="KW-0067">ATP-binding</keyword>
<dbReference type="NCBIfam" id="TIGR00768">
    <property type="entry name" value="rimK_fam"/>
    <property type="match status" value="1"/>
</dbReference>
<keyword evidence="7" id="KW-0460">Magnesium</keyword>
<gene>
    <name evidence="12" type="primary">mptN</name>
    <name evidence="12" type="ORF">RE476_00680</name>
</gene>
<evidence type="ECO:0000256" key="1">
    <source>
        <dbReference type="ARBA" id="ARBA00001936"/>
    </source>
</evidence>
<organism evidence="12 13">
    <name type="scientific">Methanolobus mangrovi</name>
    <dbReference type="NCBI Taxonomy" id="3072977"/>
    <lineage>
        <taxon>Archaea</taxon>
        <taxon>Methanobacteriati</taxon>
        <taxon>Methanobacteriota</taxon>
        <taxon>Stenosarchaea group</taxon>
        <taxon>Methanomicrobia</taxon>
        <taxon>Methanosarcinales</taxon>
        <taxon>Methanosarcinaceae</taxon>
        <taxon>Methanolobus</taxon>
    </lineage>
</organism>
<dbReference type="Pfam" id="PF18030">
    <property type="entry name" value="Rimk_N"/>
    <property type="match status" value="1"/>
</dbReference>
<dbReference type="AlphaFoldDB" id="A0AA51YGR6"/>
<dbReference type="Gene3D" id="3.30.1490.20">
    <property type="entry name" value="ATP-grasp fold, A domain"/>
    <property type="match status" value="1"/>
</dbReference>
<keyword evidence="8" id="KW-0648">Protein biosynthesis</keyword>
<dbReference type="Pfam" id="PF08443">
    <property type="entry name" value="RimK"/>
    <property type="match status" value="1"/>
</dbReference>
<dbReference type="GeneID" id="84228611"/>
<reference evidence="12" key="1">
    <citation type="submission" date="2023-08" db="EMBL/GenBank/DDBJ databases">
        <title>Methanolobus mangrovi sp. nov. and Methanolobus sediminis sp. nov, two novel methylotrophic methanogens isolated from mangrove sediments in China.</title>
        <authorList>
            <person name="Zhou J."/>
        </authorList>
    </citation>
    <scope>NUCLEOTIDE SEQUENCE</scope>
    <source>
        <strain evidence="12">FTZ2</strain>
    </source>
</reference>
<evidence type="ECO:0000256" key="5">
    <source>
        <dbReference type="ARBA" id="ARBA00022741"/>
    </source>
</evidence>